<feature type="transmembrane region" description="Helical" evidence="1">
    <location>
        <begin position="95"/>
        <end position="118"/>
    </location>
</feature>
<dbReference type="PANTHER" id="PTHR36111:SF2">
    <property type="entry name" value="INNER MEMBRANE PROTEIN"/>
    <property type="match status" value="1"/>
</dbReference>
<protein>
    <submittedName>
        <fullName evidence="2">DUF554 domain-containing protein</fullName>
    </submittedName>
</protein>
<dbReference type="Pfam" id="PF04474">
    <property type="entry name" value="DUF554"/>
    <property type="match status" value="1"/>
</dbReference>
<proteinExistence type="predicted"/>
<feature type="transmembrane region" description="Helical" evidence="1">
    <location>
        <begin position="138"/>
        <end position="160"/>
    </location>
</feature>
<dbReference type="AlphaFoldDB" id="A0A7T7XR35"/>
<feature type="transmembrane region" description="Helical" evidence="1">
    <location>
        <begin position="6"/>
        <end position="25"/>
    </location>
</feature>
<keyword evidence="1" id="KW-0472">Membrane</keyword>
<keyword evidence="3" id="KW-1185">Reference proteome</keyword>
<keyword evidence="1" id="KW-1133">Transmembrane helix</keyword>
<evidence type="ECO:0000313" key="3">
    <source>
        <dbReference type="Proteomes" id="UP000595917"/>
    </source>
</evidence>
<organism evidence="2 3">
    <name type="scientific">Breznakiella homolactica</name>
    <dbReference type="NCBI Taxonomy" id="2798577"/>
    <lineage>
        <taxon>Bacteria</taxon>
        <taxon>Pseudomonadati</taxon>
        <taxon>Spirochaetota</taxon>
        <taxon>Spirochaetia</taxon>
        <taxon>Spirochaetales</taxon>
        <taxon>Breznakiellaceae</taxon>
        <taxon>Breznakiella</taxon>
    </lineage>
</organism>
<accession>A0A7T7XR35</accession>
<feature type="transmembrane region" description="Helical" evidence="1">
    <location>
        <begin position="180"/>
        <end position="201"/>
    </location>
</feature>
<keyword evidence="1" id="KW-0812">Transmembrane</keyword>
<gene>
    <name evidence="2" type="ORF">JFL75_08470</name>
</gene>
<dbReference type="Proteomes" id="UP000595917">
    <property type="component" value="Chromosome"/>
</dbReference>
<dbReference type="EMBL" id="CP067089">
    <property type="protein sequence ID" value="QQO10936.1"/>
    <property type="molecule type" value="Genomic_DNA"/>
</dbReference>
<dbReference type="PANTHER" id="PTHR36111">
    <property type="entry name" value="INNER MEMBRANE PROTEIN-RELATED"/>
    <property type="match status" value="1"/>
</dbReference>
<sequence>MIGPVVNALAIVICALVGAFLIRGIPDRFEVLLKQTLGLAVIYIGIKGALDNQRVLLLVMSLVIGCVIGELINIDKAMNRFGDWAERKLGLGGGTFSKGFVSASILFCTGSMAIVGSIQSGLMGNHETLFAKSVLDGSISIVFGASMGIGVAFSAIPVLLYQGAITLASMAVKDLLTPEIIREMSAVGSLLVAAIGFNFLGIKEIKIANLIPAMFIPWIYIGIEQLVRN</sequence>
<reference evidence="2" key="1">
    <citation type="submission" date="2021-01" db="EMBL/GenBank/DDBJ databases">
        <title>Description of Breznakiella homolactica.</title>
        <authorList>
            <person name="Song Y."/>
            <person name="Brune A."/>
        </authorList>
    </citation>
    <scope>NUCLEOTIDE SEQUENCE</scope>
    <source>
        <strain evidence="2">RmG30</strain>
    </source>
</reference>
<feature type="transmembrane region" description="Helical" evidence="1">
    <location>
        <begin position="56"/>
        <end position="74"/>
    </location>
</feature>
<evidence type="ECO:0000313" key="2">
    <source>
        <dbReference type="EMBL" id="QQO10936.1"/>
    </source>
</evidence>
<feature type="transmembrane region" description="Helical" evidence="1">
    <location>
        <begin position="207"/>
        <end position="227"/>
    </location>
</feature>
<dbReference type="RefSeq" id="WP_215628241.1">
    <property type="nucleotide sequence ID" value="NZ_CP067089.2"/>
</dbReference>
<dbReference type="KEGG" id="bhc:JFL75_08470"/>
<name>A0A7T7XR35_9SPIR</name>
<evidence type="ECO:0000256" key="1">
    <source>
        <dbReference type="SAM" id="Phobius"/>
    </source>
</evidence>
<dbReference type="InterPro" id="IPR007563">
    <property type="entry name" value="DUF554"/>
</dbReference>